<evidence type="ECO:0000256" key="5">
    <source>
        <dbReference type="ARBA" id="ARBA00023274"/>
    </source>
</evidence>
<name>A0A1W0WAQ0_HYPEX</name>
<evidence type="ECO:0000256" key="3">
    <source>
        <dbReference type="ARBA" id="ARBA00022980"/>
    </source>
</evidence>
<protein>
    <recommendedName>
        <fullName evidence="7">Small ribosomal subunit protein uS2m</fullName>
    </recommendedName>
    <alternativeName>
        <fullName evidence="8">28S ribosomal protein S2, mitochondrial</fullName>
    </alternativeName>
</protein>
<evidence type="ECO:0000256" key="7">
    <source>
        <dbReference type="ARBA" id="ARBA00071390"/>
    </source>
</evidence>
<organism evidence="9 10">
    <name type="scientific">Hypsibius exemplaris</name>
    <name type="common">Freshwater tardigrade</name>
    <dbReference type="NCBI Taxonomy" id="2072580"/>
    <lineage>
        <taxon>Eukaryota</taxon>
        <taxon>Metazoa</taxon>
        <taxon>Ecdysozoa</taxon>
        <taxon>Tardigrada</taxon>
        <taxon>Eutardigrada</taxon>
        <taxon>Parachela</taxon>
        <taxon>Hypsibioidea</taxon>
        <taxon>Hypsibiidae</taxon>
        <taxon>Hypsibius</taxon>
    </lineage>
</organism>
<keyword evidence="10" id="KW-1185">Reference proteome</keyword>
<reference evidence="10" key="1">
    <citation type="submission" date="2017-01" db="EMBL/GenBank/DDBJ databases">
        <title>Comparative genomics of anhydrobiosis in the tardigrade Hypsibius dujardini.</title>
        <authorList>
            <person name="Yoshida Y."/>
            <person name="Koutsovoulos G."/>
            <person name="Laetsch D."/>
            <person name="Stevens L."/>
            <person name="Kumar S."/>
            <person name="Horikawa D."/>
            <person name="Ishino K."/>
            <person name="Komine S."/>
            <person name="Tomita M."/>
            <person name="Blaxter M."/>
            <person name="Arakawa K."/>
        </authorList>
    </citation>
    <scope>NUCLEOTIDE SEQUENCE [LARGE SCALE GENOMIC DNA]</scope>
    <source>
        <strain evidence="10">Z151</strain>
    </source>
</reference>
<dbReference type="InterPro" id="IPR001865">
    <property type="entry name" value="Ribosomal_uS2"/>
</dbReference>
<keyword evidence="4" id="KW-0496">Mitochondrion</keyword>
<dbReference type="CDD" id="cd01425">
    <property type="entry name" value="RPS2"/>
    <property type="match status" value="1"/>
</dbReference>
<comment type="similarity">
    <text evidence="2">Belongs to the universal ribosomal protein uS2 family.</text>
</comment>
<comment type="caution">
    <text evidence="9">The sequence shown here is derived from an EMBL/GenBank/DDBJ whole genome shotgun (WGS) entry which is preliminary data.</text>
</comment>
<evidence type="ECO:0000256" key="6">
    <source>
        <dbReference type="ARBA" id="ARBA00059792"/>
    </source>
</evidence>
<dbReference type="OrthoDB" id="2320368at2759"/>
<evidence type="ECO:0000256" key="4">
    <source>
        <dbReference type="ARBA" id="ARBA00023128"/>
    </source>
</evidence>
<dbReference type="PANTHER" id="PTHR12534:SF0">
    <property type="entry name" value="SMALL RIBOSOMAL SUBUNIT PROTEIN US2M"/>
    <property type="match status" value="1"/>
</dbReference>
<evidence type="ECO:0000256" key="1">
    <source>
        <dbReference type="ARBA" id="ARBA00004173"/>
    </source>
</evidence>
<dbReference type="GO" id="GO:0006412">
    <property type="term" value="P:translation"/>
    <property type="evidence" value="ECO:0007669"/>
    <property type="project" value="InterPro"/>
</dbReference>
<proteinExistence type="inferred from homology"/>
<dbReference type="EMBL" id="MTYJ01000149">
    <property type="protein sequence ID" value="OQV12284.1"/>
    <property type="molecule type" value="Genomic_DNA"/>
</dbReference>
<dbReference type="HAMAP" id="MF_00291_B">
    <property type="entry name" value="Ribosomal_uS2_B"/>
    <property type="match status" value="1"/>
</dbReference>
<sequence length="284" mass="32071">MLARRTAQWLSQYLHRAGTTSTLQPRRHVQSLPLEQPNFRQSSSVFDSVIRESKDQTVVRSSELPPAIGRADEPIVDILKHPDYFGVKKLFTVKEMFQCGVHLGHMGGTLNERMQQFIFGKRFNQLIFDLDITAEYLRDALNVLSHISYRGGIVLFVCRDRQNCHIVEQTAIDCGEYAHTRYWTGGTLTDATNIFGGATRLPDVLVFLSTMNSILEQHIAIESAAIVNIPTVGIVDTNCNPNLITYPVPGNDDSPSAIEFYCHVFKTAIQNAKQRRLDDDRMKS</sequence>
<accession>A0A1W0WAQ0</accession>
<dbReference type="PANTHER" id="PTHR12534">
    <property type="entry name" value="30S RIBOSOMAL PROTEIN S2 PROKARYOTIC AND ORGANELLAR"/>
    <property type="match status" value="1"/>
</dbReference>
<dbReference type="Gene3D" id="3.40.50.10490">
    <property type="entry name" value="Glucose-6-phosphate isomerase like protein, domain 1"/>
    <property type="match status" value="1"/>
</dbReference>
<dbReference type="GO" id="GO:0005763">
    <property type="term" value="C:mitochondrial small ribosomal subunit"/>
    <property type="evidence" value="ECO:0007669"/>
    <property type="project" value="UniProtKB-ARBA"/>
</dbReference>
<keyword evidence="5" id="KW-0687">Ribonucleoprotein</keyword>
<evidence type="ECO:0000313" key="10">
    <source>
        <dbReference type="Proteomes" id="UP000192578"/>
    </source>
</evidence>
<dbReference type="GO" id="GO:0003735">
    <property type="term" value="F:structural constituent of ribosome"/>
    <property type="evidence" value="ECO:0007669"/>
    <property type="project" value="InterPro"/>
</dbReference>
<dbReference type="PROSITE" id="PS00962">
    <property type="entry name" value="RIBOSOMAL_S2_1"/>
    <property type="match status" value="1"/>
</dbReference>
<dbReference type="SUPFAM" id="SSF52313">
    <property type="entry name" value="Ribosomal protein S2"/>
    <property type="match status" value="1"/>
</dbReference>
<evidence type="ECO:0000313" key="9">
    <source>
        <dbReference type="EMBL" id="OQV12284.1"/>
    </source>
</evidence>
<evidence type="ECO:0000256" key="2">
    <source>
        <dbReference type="ARBA" id="ARBA00006242"/>
    </source>
</evidence>
<dbReference type="InterPro" id="IPR023591">
    <property type="entry name" value="Ribosomal_uS2_flav_dom_sf"/>
</dbReference>
<dbReference type="InterPro" id="IPR018130">
    <property type="entry name" value="Ribosomal_uS2_CS"/>
</dbReference>
<comment type="subcellular location">
    <subcellularLocation>
        <location evidence="1">Mitochondrion</location>
    </subcellularLocation>
</comment>
<gene>
    <name evidence="9" type="ORF">BV898_13475</name>
</gene>
<dbReference type="InterPro" id="IPR005706">
    <property type="entry name" value="Ribosomal_uS2_bac/mit/plastid"/>
</dbReference>
<evidence type="ECO:0000256" key="8">
    <source>
        <dbReference type="ARBA" id="ARBA00083109"/>
    </source>
</evidence>
<dbReference type="Pfam" id="PF00318">
    <property type="entry name" value="Ribosomal_S2"/>
    <property type="match status" value="1"/>
</dbReference>
<comment type="function">
    <text evidence="6">Required for mitoribosome formation and stability, and mitochondrial translation.</text>
</comment>
<dbReference type="Proteomes" id="UP000192578">
    <property type="component" value="Unassembled WGS sequence"/>
</dbReference>
<keyword evidence="3 9" id="KW-0689">Ribosomal protein</keyword>
<dbReference type="PRINTS" id="PR00395">
    <property type="entry name" value="RIBOSOMALS2"/>
</dbReference>
<dbReference type="GO" id="GO:0005743">
    <property type="term" value="C:mitochondrial inner membrane"/>
    <property type="evidence" value="ECO:0007669"/>
    <property type="project" value="UniProtKB-ARBA"/>
</dbReference>
<dbReference type="AlphaFoldDB" id="A0A1W0WAQ0"/>
<dbReference type="FunFam" id="3.40.50.10490:FF:000026">
    <property type="entry name" value="28S ribosomal protein S2, mitochondrial"/>
    <property type="match status" value="1"/>
</dbReference>